<dbReference type="PANTHER" id="PTHR37984">
    <property type="entry name" value="PROTEIN CBG26694"/>
    <property type="match status" value="1"/>
</dbReference>
<evidence type="ECO:0000256" key="6">
    <source>
        <dbReference type="SAM" id="MobiDB-lite"/>
    </source>
</evidence>
<feature type="compositionally biased region" description="Polar residues" evidence="6">
    <location>
        <begin position="29"/>
        <end position="38"/>
    </location>
</feature>
<keyword evidence="2" id="KW-0378">Hydrolase</keyword>
<protein>
    <recommendedName>
        <fullName evidence="7">CCHC-type domain-containing protein</fullName>
    </recommendedName>
</protein>
<dbReference type="SUPFAM" id="SSF53098">
    <property type="entry name" value="Ribonuclease H-like"/>
    <property type="match status" value="1"/>
</dbReference>
<feature type="region of interest" description="Disordered" evidence="6">
    <location>
        <begin position="70"/>
        <end position="94"/>
    </location>
</feature>
<evidence type="ECO:0000256" key="2">
    <source>
        <dbReference type="ARBA" id="ARBA00022750"/>
    </source>
</evidence>
<dbReference type="PANTHER" id="PTHR37984:SF5">
    <property type="entry name" value="PROTEIN NYNRIN-LIKE"/>
    <property type="match status" value="1"/>
</dbReference>
<keyword evidence="3" id="KW-0238">DNA-binding</keyword>
<proteinExistence type="predicted"/>
<organism evidence="8">
    <name type="scientific">Tanacetum cinerariifolium</name>
    <name type="common">Dalmatian daisy</name>
    <name type="synonym">Chrysanthemum cinerariifolium</name>
    <dbReference type="NCBI Taxonomy" id="118510"/>
    <lineage>
        <taxon>Eukaryota</taxon>
        <taxon>Viridiplantae</taxon>
        <taxon>Streptophyta</taxon>
        <taxon>Embryophyta</taxon>
        <taxon>Tracheophyta</taxon>
        <taxon>Spermatophyta</taxon>
        <taxon>Magnoliopsida</taxon>
        <taxon>eudicotyledons</taxon>
        <taxon>Gunneridae</taxon>
        <taxon>Pentapetalae</taxon>
        <taxon>asterids</taxon>
        <taxon>campanulids</taxon>
        <taxon>Asterales</taxon>
        <taxon>Asteraceae</taxon>
        <taxon>Asteroideae</taxon>
        <taxon>Anthemideae</taxon>
        <taxon>Anthemidinae</taxon>
        <taxon>Tanacetum</taxon>
    </lineage>
</organism>
<dbReference type="InterPro" id="IPR043128">
    <property type="entry name" value="Rev_trsase/Diguanyl_cyclase"/>
</dbReference>
<dbReference type="SUPFAM" id="SSF56672">
    <property type="entry name" value="DNA/RNA polymerases"/>
    <property type="match status" value="1"/>
</dbReference>
<dbReference type="Gene3D" id="3.30.70.270">
    <property type="match status" value="1"/>
</dbReference>
<dbReference type="GO" id="GO:0004190">
    <property type="term" value="F:aspartic-type endopeptidase activity"/>
    <property type="evidence" value="ECO:0007669"/>
    <property type="project" value="UniProtKB-KW"/>
</dbReference>
<dbReference type="Gene3D" id="3.30.420.10">
    <property type="entry name" value="Ribonuclease H-like superfamily/Ribonuclease H"/>
    <property type="match status" value="1"/>
</dbReference>
<dbReference type="InterPro" id="IPR036397">
    <property type="entry name" value="RNaseH_sf"/>
</dbReference>
<feature type="region of interest" description="Disordered" evidence="6">
    <location>
        <begin position="292"/>
        <end position="320"/>
    </location>
</feature>
<keyword evidence="1" id="KW-0645">Protease</keyword>
<dbReference type="Pfam" id="PF00098">
    <property type="entry name" value="zf-CCHC"/>
    <property type="match status" value="1"/>
</dbReference>
<dbReference type="Pfam" id="PF17919">
    <property type="entry name" value="RT_RNaseH_2"/>
    <property type="match status" value="1"/>
</dbReference>
<keyword evidence="5" id="KW-0862">Zinc</keyword>
<evidence type="ECO:0000313" key="8">
    <source>
        <dbReference type="EMBL" id="GEX22289.1"/>
    </source>
</evidence>
<reference evidence="8" key="1">
    <citation type="journal article" date="2019" name="Sci. Rep.">
        <title>Draft genome of Tanacetum cinerariifolium, the natural source of mosquito coil.</title>
        <authorList>
            <person name="Yamashiro T."/>
            <person name="Shiraishi A."/>
            <person name="Satake H."/>
            <person name="Nakayama K."/>
        </authorList>
    </citation>
    <scope>NUCLEOTIDE SEQUENCE</scope>
</reference>
<dbReference type="InterPro" id="IPR050951">
    <property type="entry name" value="Retrovirus_Pol_polyprotein"/>
</dbReference>
<keyword evidence="5" id="KW-0863">Zinc-finger</keyword>
<dbReference type="GO" id="GO:0003677">
    <property type="term" value="F:DNA binding"/>
    <property type="evidence" value="ECO:0007669"/>
    <property type="project" value="UniProtKB-KW"/>
</dbReference>
<dbReference type="SMART" id="SM00343">
    <property type="entry name" value="ZnF_C2HC"/>
    <property type="match status" value="1"/>
</dbReference>
<dbReference type="AlphaFoldDB" id="A0A699H1K8"/>
<dbReference type="InterPro" id="IPR001878">
    <property type="entry name" value="Znf_CCHC"/>
</dbReference>
<dbReference type="GO" id="GO:0008270">
    <property type="term" value="F:zinc ion binding"/>
    <property type="evidence" value="ECO:0007669"/>
    <property type="project" value="UniProtKB-KW"/>
</dbReference>
<feature type="compositionally biased region" description="Basic and acidic residues" evidence="6">
    <location>
        <begin position="387"/>
        <end position="405"/>
    </location>
</feature>
<feature type="domain" description="CCHC-type" evidence="7">
    <location>
        <begin position="461"/>
        <end position="476"/>
    </location>
</feature>
<dbReference type="InterPro" id="IPR041577">
    <property type="entry name" value="RT_RNaseH_2"/>
</dbReference>
<evidence type="ECO:0000259" key="7">
    <source>
        <dbReference type="PROSITE" id="PS50158"/>
    </source>
</evidence>
<dbReference type="InterPro" id="IPR012337">
    <property type="entry name" value="RNaseH-like_sf"/>
</dbReference>
<evidence type="ECO:0000256" key="1">
    <source>
        <dbReference type="ARBA" id="ARBA00022670"/>
    </source>
</evidence>
<dbReference type="PROSITE" id="PS50158">
    <property type="entry name" value="ZF_CCHC"/>
    <property type="match status" value="1"/>
</dbReference>
<feature type="region of interest" description="Disordered" evidence="6">
    <location>
        <begin position="387"/>
        <end position="411"/>
    </location>
</feature>
<sequence length="1110" mass="124317">MKLKKTDTQDTRPSDPIINVVDEALNEKNVPTHSNDPLLSNEGLDKEDASKKGRKIANIATDEEITLVDETAKDQEGKKRTSTKLDQEATKKKKTYEAKVDDDQDVAEMKELMVVVPDKKDIAIDAISLATKADGSSKKILTIREDLKLRGRVYFLVCHHQIGKDYIEADTTAVEAIAAIEVGTRVIASVGIEVDTGLGIGSEVIREDEEEYEGEYSVRGMVEIMIDRVIEPVVADDSFEPTSRDFPDQILVVRIRAIKAEHMALEMRSLTSSGEKASLSERIRYLERENLRVQGNGNGNGGGNGDGNGGGNGNGGVNDNGNGNALTMMCSKMVPKEEDQVERFIGGLLDNIQRDVIAVEPTRLQDDVRIANNLMDQKLKGYAIRNAENKKRLESNQRNNREHQPPFKRQNVGGQNVARAYAIGNNDKRGYTGHMTKGFNTTIAATATQRASVMNQRVVTCFECGVQGHFKRDCPKLKNQNRGNKNGIGEAKGKAYILGGGDADPNSNIVTIFLAQVTERNTKDKLEEKRLEDVPTVRDFPKVFPEDLPGLLPTRQVEFQTDLVLGAATMAQAPVSDEDIPKTAFRTRYGHYEFQVMPFGLTNAPKVFMNLMNRGEKDEAVFQLLKQKLCSAPILALPEGSKNFVVYRDASHKGLGIVSMKKEKAIAYASRQLKIHEKNYKTHDLELGVVDKLYHDLKKLYWWPNMKAEITTYILQWKWENIMMDFVTKLPKTKTDQDTICVIVDHLTKSAHFLPMRENDLMEKLTKRYLKEVVSRHEVPVSIISVRDGRFTSLTVSSESPSYATEYEYSLSSALYGHKCRSPVCWAEVGDAQLTGLEIVHETTKKIIQIKKRIKLLTTEKRATPIGDTFQDPFQGWKVAYQIEILDQLSRVHSTFHASNLKKCLSDETLAIPLDEIQFDDKLNFIEEPIKIMDHEVKRLKQNCIPIVKVLAVSMSVETIEMIGLGRLFTIGGNTCPLTRMISTHVVRHSSGLIPNPIPQLPYVLPTKNDWNILFQPMFDEFFNPPLSVVSSVLVAAAPRPVDPTGAGESPKTPHYHDDPLHKNLHEELTSQGSSSNVRPSHTPVELHGRWTKNHLIVNVIRDPINTNKA</sequence>
<evidence type="ECO:0000256" key="3">
    <source>
        <dbReference type="ARBA" id="ARBA00023125"/>
    </source>
</evidence>
<name>A0A699H1K8_TANCI</name>
<dbReference type="Gene3D" id="3.10.10.10">
    <property type="entry name" value="HIV Type 1 Reverse Transcriptase, subunit A, domain 1"/>
    <property type="match status" value="1"/>
</dbReference>
<keyword evidence="2" id="KW-0064">Aspartyl protease</keyword>
<keyword evidence="4" id="KW-0511">Multifunctional enzyme</keyword>
<dbReference type="InterPro" id="IPR036875">
    <property type="entry name" value="Znf_CCHC_sf"/>
</dbReference>
<feature type="region of interest" description="Disordered" evidence="6">
    <location>
        <begin position="24"/>
        <end position="52"/>
    </location>
</feature>
<keyword evidence="5" id="KW-0479">Metal-binding</keyword>
<evidence type="ECO:0000256" key="4">
    <source>
        <dbReference type="ARBA" id="ARBA00023268"/>
    </source>
</evidence>
<dbReference type="GO" id="GO:0006508">
    <property type="term" value="P:proteolysis"/>
    <property type="evidence" value="ECO:0007669"/>
    <property type="project" value="UniProtKB-KW"/>
</dbReference>
<comment type="caution">
    <text evidence="8">The sequence shown here is derived from an EMBL/GenBank/DDBJ whole genome shotgun (WGS) entry which is preliminary data.</text>
</comment>
<dbReference type="SUPFAM" id="SSF57756">
    <property type="entry name" value="Retrovirus zinc finger-like domains"/>
    <property type="match status" value="1"/>
</dbReference>
<feature type="region of interest" description="Disordered" evidence="6">
    <location>
        <begin position="1042"/>
        <end position="1061"/>
    </location>
</feature>
<dbReference type="EMBL" id="BKCJ010096088">
    <property type="protein sequence ID" value="GEX22289.1"/>
    <property type="molecule type" value="Genomic_DNA"/>
</dbReference>
<feature type="compositionally biased region" description="Gly residues" evidence="6">
    <location>
        <begin position="296"/>
        <end position="318"/>
    </location>
</feature>
<dbReference type="Gene3D" id="4.10.60.10">
    <property type="entry name" value="Zinc finger, CCHC-type"/>
    <property type="match status" value="1"/>
</dbReference>
<gene>
    <name evidence="8" type="ORF">Tci_294264</name>
</gene>
<accession>A0A699H1K8</accession>
<evidence type="ECO:0000256" key="5">
    <source>
        <dbReference type="PROSITE-ProRule" id="PRU00047"/>
    </source>
</evidence>
<dbReference type="InterPro" id="IPR043502">
    <property type="entry name" value="DNA/RNA_pol_sf"/>
</dbReference>